<name>A0A142CXU8_9EURY</name>
<gene>
    <name evidence="1" type="ORF">A0127_10220</name>
</gene>
<geneLocation type="plasmid" evidence="2"/>
<keyword evidence="1" id="KW-0614">Plasmid</keyword>
<reference evidence="2" key="1">
    <citation type="submission" date="2016-03" db="EMBL/GenBank/DDBJ databases">
        <authorList>
            <person name="Oger P.M."/>
        </authorList>
    </citation>
    <scope>NUCLEOTIDE SEQUENCE [LARGE SCALE GENOMIC DNA]</scope>
    <source>
        <strain evidence="2">OG-1</strain>
        <plasmid evidence="2">Plasmid</plasmid>
    </source>
</reference>
<accession>A0A142CXU8</accession>
<evidence type="ECO:0000313" key="2">
    <source>
        <dbReference type="Proteomes" id="UP000073604"/>
    </source>
</evidence>
<keyword evidence="2" id="KW-1185">Reference proteome</keyword>
<organism evidence="1 2">
    <name type="scientific">Thermococcus peptonophilus</name>
    <dbReference type="NCBI Taxonomy" id="53952"/>
    <lineage>
        <taxon>Archaea</taxon>
        <taxon>Methanobacteriati</taxon>
        <taxon>Methanobacteriota</taxon>
        <taxon>Thermococci</taxon>
        <taxon>Thermococcales</taxon>
        <taxon>Thermococcaceae</taxon>
        <taxon>Thermococcus</taxon>
    </lineage>
</organism>
<evidence type="ECO:0000313" key="1">
    <source>
        <dbReference type="EMBL" id="AMQ19600.1"/>
    </source>
</evidence>
<sequence>MQSGKIVSNIEIMGGADWMNPGTTAQINYMGSMEKVFSAAEKTPTKDIYATLEGVEFELKLLKTVGAEETISPEVANLMLEIENLIESARAAYELGYHDSAEAVMLAALEACRALDEALKGKRAE</sequence>
<protein>
    <submittedName>
        <fullName evidence="1">Uncharacterized protein</fullName>
    </submittedName>
</protein>
<dbReference type="OrthoDB" id="378665at2157"/>
<dbReference type="AlphaFoldDB" id="A0A142CXU8"/>
<dbReference type="Proteomes" id="UP000073604">
    <property type="component" value="Plasmid unnamed"/>
</dbReference>
<proteinExistence type="predicted"/>
<dbReference type="KEGG" id="tpep:A0127_10220"/>
<dbReference type="GeneID" id="27140926"/>
<dbReference type="RefSeq" id="WP_062390976.1">
    <property type="nucleotide sequence ID" value="NZ_CP014751.1"/>
</dbReference>
<dbReference type="EMBL" id="CP014751">
    <property type="protein sequence ID" value="AMQ19600.1"/>
    <property type="molecule type" value="Genomic_DNA"/>
</dbReference>